<evidence type="ECO:0000313" key="2">
    <source>
        <dbReference type="EMBL" id="RXT30669.1"/>
    </source>
</evidence>
<organism evidence="2 4">
    <name type="scientific">Lacticaseibacillus chiayiensis</name>
    <dbReference type="NCBI Taxonomy" id="2100821"/>
    <lineage>
        <taxon>Bacteria</taxon>
        <taxon>Bacillati</taxon>
        <taxon>Bacillota</taxon>
        <taxon>Bacilli</taxon>
        <taxon>Lactobacillales</taxon>
        <taxon>Lactobacillaceae</taxon>
        <taxon>Lacticaseibacillus</taxon>
    </lineage>
</organism>
<evidence type="ECO:0000313" key="4">
    <source>
        <dbReference type="Proteomes" id="UP000290475"/>
    </source>
</evidence>
<protein>
    <submittedName>
        <fullName evidence="3">ATP-binding protein</fullName>
    </submittedName>
</protein>
<dbReference type="RefSeq" id="WP_129300609.1">
    <property type="nucleotide sequence ID" value="NZ_CP107523.1"/>
</dbReference>
<dbReference type="GO" id="GO:0016887">
    <property type="term" value="F:ATP hydrolysis activity"/>
    <property type="evidence" value="ECO:0007669"/>
    <property type="project" value="InterPro"/>
</dbReference>
<dbReference type="AlphaFoldDB" id="A0A4Q1UF71"/>
<dbReference type="InterPro" id="IPR003959">
    <property type="entry name" value="ATPase_AAA_core"/>
</dbReference>
<dbReference type="GO" id="GO:0005524">
    <property type="term" value="F:ATP binding"/>
    <property type="evidence" value="ECO:0007669"/>
    <property type="project" value="UniProtKB-KW"/>
</dbReference>
<keyword evidence="5" id="KW-1185">Reference proteome</keyword>
<dbReference type="EMBL" id="MSSM01000001">
    <property type="protein sequence ID" value="RXT30669.1"/>
    <property type="molecule type" value="Genomic_DNA"/>
</dbReference>
<proteinExistence type="predicted"/>
<evidence type="ECO:0000313" key="5">
    <source>
        <dbReference type="Proteomes" id="UP001164790"/>
    </source>
</evidence>
<dbReference type="Pfam" id="PF13304">
    <property type="entry name" value="AAA_21"/>
    <property type="match status" value="1"/>
</dbReference>
<keyword evidence="3" id="KW-0067">ATP-binding</keyword>
<feature type="domain" description="ATPase AAA-type core" evidence="1">
    <location>
        <begin position="51"/>
        <end position="325"/>
    </location>
</feature>
<reference evidence="2 4" key="1">
    <citation type="submission" date="2017-01" db="EMBL/GenBank/DDBJ databases">
        <title>Lactobacillus chiayiensis sp. nov., a lactic acid bacterium isolated from compost.</title>
        <authorList>
            <person name="Huang C.-H."/>
        </authorList>
    </citation>
    <scope>NUCLEOTIDE SEQUENCE [LARGE SCALE GENOMIC DNA]</scope>
    <source>
        <strain evidence="2">Chh01</strain>
        <strain evidence="4">chh01</strain>
    </source>
</reference>
<name>A0A4Q1UF71_9LACO</name>
<evidence type="ECO:0000313" key="3">
    <source>
        <dbReference type="EMBL" id="UYN56375.1"/>
    </source>
</evidence>
<dbReference type="InterPro" id="IPR027417">
    <property type="entry name" value="P-loop_NTPase"/>
</dbReference>
<sequence length="398" mass="45050">MIKLVSFEISGHALFEDGTKFSIQAIGQNNGTTANRVIDYGHALYLNRTIGVVGVNASGKSTLFNLFDGLSAFYLEDQSIDQTALQYSLRGADNVTVIADIAATSGMRYQIQTVFAQDEDGQWVVAAEEIYRKKLGISARKKDQFDFKTSQLVQKRSDLSAEVSAMLSPKDSSFRAFKGGEKISEVISMVSEVDTNRVMTFIDVTPMSLIQYLDDSIEYLHYKTDKKTRRVIDVQLKFKGQNEPYVAPTFQGIMHYLSSGTVRGITLFYQMYNAIRFGATLLIDEVELHINKRIVEDFISFFQNPRINIAKASLVYSTHYLELIDDSERKDENYILARRERTHVYRYSDLDIRGDLKKSEVFKSNYIGGTAPSDEHLAALKKELAEKMPFEVSLRAAK</sequence>
<evidence type="ECO:0000259" key="1">
    <source>
        <dbReference type="Pfam" id="PF13304"/>
    </source>
</evidence>
<dbReference type="EMBL" id="CP107523">
    <property type="protein sequence ID" value="UYN56375.1"/>
    <property type="molecule type" value="Genomic_DNA"/>
</dbReference>
<gene>
    <name evidence="2" type="ORF">BVJ53_00175</name>
    <name evidence="3" type="ORF">OFW50_13055</name>
</gene>
<dbReference type="SUPFAM" id="SSF52540">
    <property type="entry name" value="P-loop containing nucleoside triphosphate hydrolases"/>
    <property type="match status" value="1"/>
</dbReference>
<reference evidence="3" key="2">
    <citation type="submission" date="2022-10" db="EMBL/GenBank/DDBJ databases">
        <title>Comparative genomic analysis and in-vitro probiotic properties of the potential probiotic L. chiayiensis AACE 3.</title>
        <authorList>
            <person name="Kang X."/>
        </authorList>
    </citation>
    <scope>NUCLEOTIDE SEQUENCE</scope>
    <source>
        <strain evidence="3">AACE 3</strain>
    </source>
</reference>
<dbReference type="Proteomes" id="UP000290475">
    <property type="component" value="Unassembled WGS sequence"/>
</dbReference>
<accession>A0A4Q1UF71</accession>
<keyword evidence="3" id="KW-0547">Nucleotide-binding</keyword>
<dbReference type="Gene3D" id="3.40.50.300">
    <property type="entry name" value="P-loop containing nucleotide triphosphate hydrolases"/>
    <property type="match status" value="1"/>
</dbReference>
<dbReference type="Proteomes" id="UP001164790">
    <property type="component" value="Chromosome"/>
</dbReference>